<comment type="caution">
    <text evidence="3">The sequence shown here is derived from an EMBL/GenBank/DDBJ whole genome shotgun (WGS) entry which is preliminary data.</text>
</comment>
<name>A0ABN3VYM9_9ACTN</name>
<evidence type="ECO:0000256" key="1">
    <source>
        <dbReference type="SAM" id="MobiDB-lite"/>
    </source>
</evidence>
<keyword evidence="4" id="KW-1185">Reference proteome</keyword>
<protein>
    <recommendedName>
        <fullName evidence="5">TerD domain-containing protein</fullName>
    </recommendedName>
</protein>
<sequence length="310" mass="33127">MGNRRRTRPRTDREPPAAARAATAATTGEATAGADGQAAEEQPSAVRRVLRSPLTWTGGVLAAVAAPVLVPLVQGGGLDLVDQLFGRPPLRVVLIGASPPEGGPTAFRTDPTAPADRSVLLTDPSEEEFTALAHRHDAGAVGQLDVLLLLEGGRGDVRVVDIRPRIRRSTPILTGAYFAPDSGGQSDVIPLRADLDRPDTSLKTIEKDGKSGKRYFSVKQIDLKRGERETLAITFTASRSTVEFDLEVTLFTGGELRKQVIGGADDGVFRITGAATDHRAYGSVYVEEGTSWHEARGKVLCKRFPRSRGC</sequence>
<evidence type="ECO:0000313" key="3">
    <source>
        <dbReference type="EMBL" id="GAA2874231.1"/>
    </source>
</evidence>
<feature type="transmembrane region" description="Helical" evidence="2">
    <location>
        <begin position="54"/>
        <end position="73"/>
    </location>
</feature>
<evidence type="ECO:0000256" key="2">
    <source>
        <dbReference type="SAM" id="Phobius"/>
    </source>
</evidence>
<organism evidence="3 4">
    <name type="scientific">Streptosporangium fragile</name>
    <dbReference type="NCBI Taxonomy" id="46186"/>
    <lineage>
        <taxon>Bacteria</taxon>
        <taxon>Bacillati</taxon>
        <taxon>Actinomycetota</taxon>
        <taxon>Actinomycetes</taxon>
        <taxon>Streptosporangiales</taxon>
        <taxon>Streptosporangiaceae</taxon>
        <taxon>Streptosporangium</taxon>
    </lineage>
</organism>
<gene>
    <name evidence="3" type="ORF">GCM10010517_34880</name>
</gene>
<dbReference type="EMBL" id="BAAAVI010000022">
    <property type="protein sequence ID" value="GAA2874231.1"/>
    <property type="molecule type" value="Genomic_DNA"/>
</dbReference>
<evidence type="ECO:0008006" key="5">
    <source>
        <dbReference type="Google" id="ProtNLM"/>
    </source>
</evidence>
<keyword evidence="2" id="KW-1133">Transmembrane helix</keyword>
<proteinExistence type="predicted"/>
<evidence type="ECO:0000313" key="4">
    <source>
        <dbReference type="Proteomes" id="UP001500831"/>
    </source>
</evidence>
<keyword evidence="2" id="KW-0472">Membrane</keyword>
<reference evidence="3 4" key="1">
    <citation type="journal article" date="2019" name="Int. J. Syst. Evol. Microbiol.">
        <title>The Global Catalogue of Microorganisms (GCM) 10K type strain sequencing project: providing services to taxonomists for standard genome sequencing and annotation.</title>
        <authorList>
            <consortium name="The Broad Institute Genomics Platform"/>
            <consortium name="The Broad Institute Genome Sequencing Center for Infectious Disease"/>
            <person name="Wu L."/>
            <person name="Ma J."/>
        </authorList>
    </citation>
    <scope>NUCLEOTIDE SEQUENCE [LARGE SCALE GENOMIC DNA]</scope>
    <source>
        <strain evidence="3 4">JCM 6242</strain>
    </source>
</reference>
<feature type="region of interest" description="Disordered" evidence="1">
    <location>
        <begin position="1"/>
        <end position="43"/>
    </location>
</feature>
<feature type="compositionally biased region" description="Low complexity" evidence="1">
    <location>
        <begin position="16"/>
        <end position="43"/>
    </location>
</feature>
<dbReference type="Proteomes" id="UP001500831">
    <property type="component" value="Unassembled WGS sequence"/>
</dbReference>
<keyword evidence="2" id="KW-0812">Transmembrane</keyword>
<accession>A0ABN3VYM9</accession>
<dbReference type="RefSeq" id="WP_344972511.1">
    <property type="nucleotide sequence ID" value="NZ_BAAAVI010000022.1"/>
</dbReference>